<dbReference type="eggNOG" id="KOG2768">
    <property type="taxonomic scope" value="Eukaryota"/>
</dbReference>
<proteinExistence type="inferred from homology"/>
<evidence type="ECO:0000256" key="4">
    <source>
        <dbReference type="SAM" id="MobiDB-lite"/>
    </source>
</evidence>
<dbReference type="Proteomes" id="UP000030693">
    <property type="component" value="Unassembled WGS sequence"/>
</dbReference>
<sequence length="321" mass="35876">MENEIIDDFASLGIIKKKKKSSKKVDFDFDAADEEGASPDAPTTDAAAEEDPFDGLKKKSKKKKVIAFDDEDTPAEATEGGDDDLGGLEVKKKKRSSKKSLETFEQALMESDAPKKSSRSSKFNFDFDDEAGGDDMFNQAGDSDDFQMDADVDTSGDPMAVYQGNDTPYAYGDLLQRAFRLIREANPEHGGDRKRYTMIPPQVNRDGAKKTIFANLIEICRRMRRTNEHVTNFLLAELGTSGSVDGAGRLIIRGRFSPKQIESVLRHYIMEYVTCKICKSRDTQLSKDNRLQFIQCDACNSRRSVATIKTGFSAQVGRRRR</sequence>
<organism evidence="6">
    <name type="scientific">Fonticula alba</name>
    <name type="common">Slime mold</name>
    <dbReference type="NCBI Taxonomy" id="691883"/>
    <lineage>
        <taxon>Eukaryota</taxon>
        <taxon>Rotosphaerida</taxon>
        <taxon>Fonticulaceae</taxon>
        <taxon>Fonticula</taxon>
    </lineage>
</organism>
<keyword evidence="3" id="KW-0648">Protein biosynthesis</keyword>
<dbReference type="SUPFAM" id="SSF100966">
    <property type="entry name" value="Translation initiation factor 2 beta, aIF2beta, N-terminal domain"/>
    <property type="match status" value="1"/>
</dbReference>
<dbReference type="EMBL" id="KB932205">
    <property type="protein sequence ID" value="KCV69937.1"/>
    <property type="molecule type" value="Genomic_DNA"/>
</dbReference>
<evidence type="ECO:0000256" key="1">
    <source>
        <dbReference type="ARBA" id="ARBA00010397"/>
    </source>
</evidence>
<dbReference type="Pfam" id="PF01873">
    <property type="entry name" value="eIF-5_eIF-2B"/>
    <property type="match status" value="1"/>
</dbReference>
<dbReference type="InterPro" id="IPR016189">
    <property type="entry name" value="Transl_init_fac_IF2/IF5_N"/>
</dbReference>
<dbReference type="FunFam" id="3.30.30.170:FF:000001">
    <property type="entry name" value="Eukaryotic translation initiation factor 2 subunit"/>
    <property type="match status" value="1"/>
</dbReference>
<feature type="compositionally biased region" description="Acidic residues" evidence="4">
    <location>
        <begin position="28"/>
        <end position="37"/>
    </location>
</feature>
<gene>
    <name evidence="6" type="ORF">H696_03402</name>
</gene>
<dbReference type="RefSeq" id="XP_009495543.1">
    <property type="nucleotide sequence ID" value="XM_009497268.1"/>
</dbReference>
<protein>
    <recommendedName>
        <fullName evidence="5">Translation initiation factor IF2/IF5 domain-containing protein</fullName>
    </recommendedName>
</protein>
<dbReference type="InterPro" id="IPR016190">
    <property type="entry name" value="Transl_init_fac_IF2/IF5_Zn-bd"/>
</dbReference>
<comment type="similarity">
    <text evidence="1">Belongs to the eIF-2-beta/eIF-5 family.</text>
</comment>
<evidence type="ECO:0000256" key="2">
    <source>
        <dbReference type="ARBA" id="ARBA00022540"/>
    </source>
</evidence>
<dbReference type="GO" id="GO:0003729">
    <property type="term" value="F:mRNA binding"/>
    <property type="evidence" value="ECO:0007669"/>
    <property type="project" value="TreeGrafter"/>
</dbReference>
<dbReference type="GO" id="GO:0031369">
    <property type="term" value="F:translation initiation factor binding"/>
    <property type="evidence" value="ECO:0007669"/>
    <property type="project" value="TreeGrafter"/>
</dbReference>
<reference evidence="6" key="1">
    <citation type="submission" date="2013-04" db="EMBL/GenBank/DDBJ databases">
        <title>The Genome Sequence of Fonticula alba ATCC 38817.</title>
        <authorList>
            <consortium name="The Broad Institute Genomics Platform"/>
            <person name="Russ C."/>
            <person name="Cuomo C."/>
            <person name="Burger G."/>
            <person name="Gray M.W."/>
            <person name="Holland P.W.H."/>
            <person name="King N."/>
            <person name="Lang F.B.F."/>
            <person name="Roger A.J."/>
            <person name="Ruiz-Trillo I."/>
            <person name="Brown M."/>
            <person name="Walker B."/>
            <person name="Young S."/>
            <person name="Zeng Q."/>
            <person name="Gargeya S."/>
            <person name="Fitzgerald M."/>
            <person name="Haas B."/>
            <person name="Abouelleil A."/>
            <person name="Allen A.W."/>
            <person name="Alvarado L."/>
            <person name="Arachchi H.M."/>
            <person name="Berlin A.M."/>
            <person name="Chapman S.B."/>
            <person name="Gainer-Dewar J."/>
            <person name="Goldberg J."/>
            <person name="Griggs A."/>
            <person name="Gujja S."/>
            <person name="Hansen M."/>
            <person name="Howarth C."/>
            <person name="Imamovic A."/>
            <person name="Ireland A."/>
            <person name="Larimer J."/>
            <person name="McCowan C."/>
            <person name="Murphy C."/>
            <person name="Pearson M."/>
            <person name="Poon T.W."/>
            <person name="Priest M."/>
            <person name="Roberts A."/>
            <person name="Saif S."/>
            <person name="Shea T."/>
            <person name="Sisk P."/>
            <person name="Sykes S."/>
            <person name="Wortman J."/>
            <person name="Nusbaum C."/>
            <person name="Birren B."/>
        </authorList>
    </citation>
    <scope>NUCLEOTIDE SEQUENCE [LARGE SCALE GENOMIC DNA]</scope>
    <source>
        <strain evidence="6">ATCC 38817</strain>
    </source>
</reference>
<dbReference type="GO" id="GO:0005850">
    <property type="term" value="C:eukaryotic translation initiation factor 2 complex"/>
    <property type="evidence" value="ECO:0007669"/>
    <property type="project" value="TreeGrafter"/>
</dbReference>
<feature type="domain" description="Translation initiation factor IF2/IF5" evidence="5">
    <location>
        <begin position="193"/>
        <end position="302"/>
    </location>
</feature>
<feature type="compositionally biased region" description="Acidic residues" evidence="4">
    <location>
        <begin position="68"/>
        <end position="86"/>
    </location>
</feature>
<dbReference type="PANTHER" id="PTHR23001">
    <property type="entry name" value="EUKARYOTIC TRANSLATION INITIATION FACTOR"/>
    <property type="match status" value="1"/>
</dbReference>
<dbReference type="PANTHER" id="PTHR23001:SF3">
    <property type="entry name" value="EUKARYOTIC TRANSLATION INITIATION FACTOR 2 SUBUNIT 2"/>
    <property type="match status" value="1"/>
</dbReference>
<dbReference type="SMART" id="SM00653">
    <property type="entry name" value="eIF2B_5"/>
    <property type="match status" value="1"/>
</dbReference>
<keyword evidence="2" id="KW-0396">Initiation factor</keyword>
<evidence type="ECO:0000313" key="6">
    <source>
        <dbReference type="EMBL" id="KCV69937.1"/>
    </source>
</evidence>
<dbReference type="GO" id="GO:0003743">
    <property type="term" value="F:translation initiation factor activity"/>
    <property type="evidence" value="ECO:0007669"/>
    <property type="project" value="UniProtKB-KW"/>
</dbReference>
<dbReference type="InterPro" id="IPR002735">
    <property type="entry name" value="Transl_init_fac_IF2/IF5_dom"/>
</dbReference>
<evidence type="ECO:0000313" key="7">
    <source>
        <dbReference type="Proteomes" id="UP000030693"/>
    </source>
</evidence>
<dbReference type="SUPFAM" id="SSF75689">
    <property type="entry name" value="Zinc-binding domain of translation initiation factor 2 beta"/>
    <property type="match status" value="1"/>
</dbReference>
<dbReference type="STRING" id="691883.A0A058Z8T4"/>
<evidence type="ECO:0000256" key="3">
    <source>
        <dbReference type="ARBA" id="ARBA00022917"/>
    </source>
</evidence>
<dbReference type="AlphaFoldDB" id="A0A058Z8T4"/>
<accession>A0A058Z8T4</accession>
<dbReference type="OMA" id="CMREGNK"/>
<dbReference type="Gene3D" id="3.30.30.170">
    <property type="match status" value="1"/>
</dbReference>
<dbReference type="GO" id="GO:0001731">
    <property type="term" value="P:formation of translation preinitiation complex"/>
    <property type="evidence" value="ECO:0007669"/>
    <property type="project" value="TreeGrafter"/>
</dbReference>
<keyword evidence="7" id="KW-1185">Reference proteome</keyword>
<dbReference type="InterPro" id="IPR045196">
    <property type="entry name" value="IF2/IF5"/>
</dbReference>
<dbReference type="GeneID" id="20528127"/>
<evidence type="ECO:0000259" key="5">
    <source>
        <dbReference type="SMART" id="SM00653"/>
    </source>
</evidence>
<feature type="region of interest" description="Disordered" evidence="4">
    <location>
        <begin position="17"/>
        <end position="92"/>
    </location>
</feature>
<name>A0A058Z8T4_FONAL</name>
<dbReference type="OrthoDB" id="10255414at2759"/>